<proteinExistence type="predicted"/>
<dbReference type="Proteomes" id="UP000000702">
    <property type="component" value="Unassembled WGS sequence"/>
</dbReference>
<feature type="region of interest" description="Disordered" evidence="1">
    <location>
        <begin position="86"/>
        <end position="120"/>
    </location>
</feature>
<name>F9W8L3_TRYCI</name>
<organism evidence="2 3">
    <name type="scientific">Trypanosoma congolense (strain IL3000)</name>
    <dbReference type="NCBI Taxonomy" id="1068625"/>
    <lineage>
        <taxon>Eukaryota</taxon>
        <taxon>Discoba</taxon>
        <taxon>Euglenozoa</taxon>
        <taxon>Kinetoplastea</taxon>
        <taxon>Metakinetoplastina</taxon>
        <taxon>Trypanosomatida</taxon>
        <taxon>Trypanosomatidae</taxon>
        <taxon>Trypanosoma</taxon>
        <taxon>Nannomonas</taxon>
    </lineage>
</organism>
<gene>
    <name evidence="2" type="ORF">TCIL3000_0_42890</name>
</gene>
<reference evidence="3" key="1">
    <citation type="submission" date="2011-07" db="EMBL/GenBank/DDBJ databases">
        <title>Divergent evolution of antigenic variation in African trypanosomes.</title>
        <authorList>
            <person name="Jackson A.P."/>
            <person name="Berry A."/>
            <person name="Allison H.C."/>
            <person name="Burton P."/>
            <person name="Anderson J."/>
            <person name="Aslett M."/>
            <person name="Brown R."/>
            <person name="Corton N."/>
            <person name="Harris D."/>
            <person name="Hauser H."/>
            <person name="Gamble J."/>
            <person name="Gilderthorp R."/>
            <person name="McQuillan J."/>
            <person name="Quail M.A."/>
            <person name="Sanders M."/>
            <person name="Van Tonder A."/>
            <person name="Ginger M.L."/>
            <person name="Donelson J.E."/>
            <person name="Field M.C."/>
            <person name="Barry J.D."/>
            <person name="Berriman M."/>
            <person name="Hertz-Fowler C."/>
        </authorList>
    </citation>
    <scope>NUCLEOTIDE SEQUENCE [LARGE SCALE GENOMIC DNA]</scope>
    <source>
        <strain evidence="3">IL3000</strain>
    </source>
</reference>
<keyword evidence="3" id="KW-1185">Reference proteome</keyword>
<evidence type="ECO:0000256" key="1">
    <source>
        <dbReference type="SAM" id="MobiDB-lite"/>
    </source>
</evidence>
<accession>F9W8L3</accession>
<dbReference type="AlphaFoldDB" id="F9W8L3"/>
<comment type="caution">
    <text evidence="2">The sequence shown here is derived from an EMBL/GenBank/DDBJ whole genome shotgun (WGS) entry which is preliminary data.</text>
</comment>
<evidence type="ECO:0000313" key="3">
    <source>
        <dbReference type="Proteomes" id="UP000000702"/>
    </source>
</evidence>
<dbReference type="EMBL" id="CAEQ01001181">
    <property type="protein sequence ID" value="CCD13547.1"/>
    <property type="molecule type" value="Genomic_DNA"/>
</dbReference>
<feature type="compositionally biased region" description="Basic and acidic residues" evidence="1">
    <location>
        <begin position="90"/>
        <end position="103"/>
    </location>
</feature>
<protein>
    <submittedName>
        <fullName evidence="2">Uncharacterized protein</fullName>
    </submittedName>
</protein>
<sequence length="120" mass="13910">MAQRVKDCSATKIEVLVSSTPRAEGFGRTYRDRSWPSCVHEPMRRRSNTSIMRILLRNRWARQRCLFEMRRNAWYNKGPGFNSQLCGASKKQDVEERVRKADNEEPNDATRCGQETGTNA</sequence>
<reference evidence="2 3" key="2">
    <citation type="journal article" date="2012" name="Proc. Natl. Acad. Sci. U.S.A.">
        <title>Antigenic diversity is generated by distinct evolutionary mechanisms in African trypanosome species.</title>
        <authorList>
            <person name="Jackson A.P."/>
            <person name="Berry A."/>
            <person name="Aslett M."/>
            <person name="Allison H.C."/>
            <person name="Burton P."/>
            <person name="Vavrova-Anderson J."/>
            <person name="Brown R."/>
            <person name="Browne H."/>
            <person name="Corton N."/>
            <person name="Hauser H."/>
            <person name="Gamble J."/>
            <person name="Gilderthorp R."/>
            <person name="Marcello L."/>
            <person name="McQuillan J."/>
            <person name="Otto T.D."/>
            <person name="Quail M.A."/>
            <person name="Sanders M.J."/>
            <person name="van Tonder A."/>
            <person name="Ginger M.L."/>
            <person name="Field M.C."/>
            <person name="Barry J.D."/>
            <person name="Hertz-Fowler C."/>
            <person name="Berriman M."/>
        </authorList>
    </citation>
    <scope>NUCLEOTIDE SEQUENCE [LARGE SCALE GENOMIC DNA]</scope>
    <source>
        <strain evidence="2 3">IL3000</strain>
    </source>
</reference>
<evidence type="ECO:0000313" key="2">
    <source>
        <dbReference type="EMBL" id="CCD13547.1"/>
    </source>
</evidence>